<keyword evidence="3 6" id="KW-0032">Aminotransferase</keyword>
<evidence type="ECO:0000256" key="4">
    <source>
        <dbReference type="ARBA" id="ARBA00022679"/>
    </source>
</evidence>
<comment type="cofactor">
    <cofactor evidence="1 6">
        <name>pyridoxal 5'-phosphate</name>
        <dbReference type="ChEBI" id="CHEBI:597326"/>
    </cofactor>
</comment>
<dbReference type="InterPro" id="IPR015424">
    <property type="entry name" value="PyrdxlP-dep_Trfase"/>
</dbReference>
<dbReference type="InterPro" id="IPR050106">
    <property type="entry name" value="HistidinolP_aminotransfase"/>
</dbReference>
<dbReference type="CDD" id="cd00609">
    <property type="entry name" value="AAT_like"/>
    <property type="match status" value="1"/>
</dbReference>
<comment type="similarity">
    <text evidence="6">Belongs to the class-II pyridoxal-phosphate-dependent aminotransferase family. Histidinol-phosphate aminotransferase subfamily.</text>
</comment>
<feature type="modified residue" description="N6-(pyridoxal phosphate)lysine" evidence="6">
    <location>
        <position position="220"/>
    </location>
</feature>
<dbReference type="PROSITE" id="PS00599">
    <property type="entry name" value="AA_TRANSFER_CLASS_2"/>
    <property type="match status" value="1"/>
</dbReference>
<keyword evidence="9" id="KW-1185">Reference proteome</keyword>
<dbReference type="InterPro" id="IPR005861">
    <property type="entry name" value="HisP_aminotrans"/>
</dbReference>
<comment type="pathway">
    <text evidence="6">Amino-acid biosynthesis; L-histidine biosynthesis; L-histidine from 5-phospho-alpha-D-ribose 1-diphosphate: step 7/9.</text>
</comment>
<dbReference type="RefSeq" id="WP_184877213.1">
    <property type="nucleotide sequence ID" value="NZ_BOOV01000024.1"/>
</dbReference>
<dbReference type="PANTHER" id="PTHR43643">
    <property type="entry name" value="HISTIDINOL-PHOSPHATE AMINOTRANSFERASE 2"/>
    <property type="match status" value="1"/>
</dbReference>
<dbReference type="GO" id="GO:0000105">
    <property type="term" value="P:L-histidine biosynthetic process"/>
    <property type="evidence" value="ECO:0007669"/>
    <property type="project" value="UniProtKB-UniRule"/>
</dbReference>
<reference evidence="8 9" key="1">
    <citation type="submission" date="2020-08" db="EMBL/GenBank/DDBJ databases">
        <title>Sequencing the genomes of 1000 actinobacteria strains.</title>
        <authorList>
            <person name="Klenk H.-P."/>
        </authorList>
    </citation>
    <scope>NUCLEOTIDE SEQUENCE [LARGE SCALE GENOMIC DNA]</scope>
    <source>
        <strain evidence="8 9">DSM 45784</strain>
    </source>
</reference>
<dbReference type="Gene3D" id="3.90.1150.10">
    <property type="entry name" value="Aspartate Aminotransferase, domain 1"/>
    <property type="match status" value="1"/>
</dbReference>
<dbReference type="InterPro" id="IPR015422">
    <property type="entry name" value="PyrdxlP-dep_Trfase_small"/>
</dbReference>
<proteinExistence type="inferred from homology"/>
<organism evidence="8 9">
    <name type="scientific">Sphaerisporangium siamense</name>
    <dbReference type="NCBI Taxonomy" id="795645"/>
    <lineage>
        <taxon>Bacteria</taxon>
        <taxon>Bacillati</taxon>
        <taxon>Actinomycetota</taxon>
        <taxon>Actinomycetes</taxon>
        <taxon>Streptosporangiales</taxon>
        <taxon>Streptosporangiaceae</taxon>
        <taxon>Sphaerisporangium</taxon>
    </lineage>
</organism>
<dbReference type="InterPro" id="IPR004839">
    <property type="entry name" value="Aminotransferase_I/II_large"/>
</dbReference>
<dbReference type="InterPro" id="IPR001917">
    <property type="entry name" value="Aminotrans_II_pyridoxalP_BS"/>
</dbReference>
<evidence type="ECO:0000256" key="3">
    <source>
        <dbReference type="ARBA" id="ARBA00022576"/>
    </source>
</evidence>
<dbReference type="InterPro" id="IPR024892">
    <property type="entry name" value="ArAT"/>
</dbReference>
<dbReference type="InterPro" id="IPR015421">
    <property type="entry name" value="PyrdxlP-dep_Trfase_major"/>
</dbReference>
<dbReference type="GO" id="GO:0030170">
    <property type="term" value="F:pyridoxal phosphate binding"/>
    <property type="evidence" value="ECO:0007669"/>
    <property type="project" value="InterPro"/>
</dbReference>
<keyword evidence="6" id="KW-0368">Histidine biosynthesis</keyword>
<keyword evidence="6" id="KW-0028">Amino-acid biosynthesis</keyword>
<gene>
    <name evidence="6" type="primary">hisC</name>
    <name evidence="8" type="ORF">BJ982_001123</name>
</gene>
<sequence>MGKPRFRSIFDGLPAYEPSRAVRSAAGDSHLLAANESPHEPLTDIVAAITEAARTINRYPDFGGTELTARIARAHGVTEDRVALGAGSVALLQMLLQAVADAGAEVMYAWRSFELYPVLADLAGVRGVRVPLVDERPDLNAMADRVGENTRLILVCNPNNPTGTLLGHDDLRAFADRVPADRLIAVDEAYFEYVRHPGARSAIALTADRPNVVVLRTFSKAYGLAGLRVGYLVGPPDVVALLRKAYLPYSVSAVAQAAALAALARQKELFSQVDEVVAERARVHGELAAAGWAVPRSESNFLWLRMGAAAGKFGDRCGDAGVAVRVFPGEGLRVSIGSPADNDAFLAAAAAWRAKSPSPEADGPARVSNC</sequence>
<dbReference type="Gene3D" id="3.40.640.10">
    <property type="entry name" value="Type I PLP-dependent aspartate aminotransferase-like (Major domain)"/>
    <property type="match status" value="1"/>
</dbReference>
<evidence type="ECO:0000256" key="6">
    <source>
        <dbReference type="HAMAP-Rule" id="MF_01023"/>
    </source>
</evidence>
<comment type="subunit">
    <text evidence="2 6">Homodimer.</text>
</comment>
<evidence type="ECO:0000259" key="7">
    <source>
        <dbReference type="Pfam" id="PF00155"/>
    </source>
</evidence>
<comment type="catalytic activity">
    <reaction evidence="6">
        <text>L-histidinol phosphate + 2-oxoglutarate = 3-(imidazol-4-yl)-2-oxopropyl phosphate + L-glutamate</text>
        <dbReference type="Rhea" id="RHEA:23744"/>
        <dbReference type="ChEBI" id="CHEBI:16810"/>
        <dbReference type="ChEBI" id="CHEBI:29985"/>
        <dbReference type="ChEBI" id="CHEBI:57766"/>
        <dbReference type="ChEBI" id="CHEBI:57980"/>
        <dbReference type="EC" id="2.6.1.9"/>
    </reaction>
</comment>
<keyword evidence="4 6" id="KW-0808">Transferase</keyword>
<dbReference type="EMBL" id="JACHND010000001">
    <property type="protein sequence ID" value="MBB4699579.1"/>
    <property type="molecule type" value="Genomic_DNA"/>
</dbReference>
<dbReference type="UniPathway" id="UPA00031">
    <property type="reaction ID" value="UER00012"/>
</dbReference>
<dbReference type="SUPFAM" id="SSF53383">
    <property type="entry name" value="PLP-dependent transferases"/>
    <property type="match status" value="1"/>
</dbReference>
<dbReference type="NCBIfam" id="NF002878">
    <property type="entry name" value="PRK03321.1"/>
    <property type="match status" value="1"/>
</dbReference>
<dbReference type="Pfam" id="PF00155">
    <property type="entry name" value="Aminotran_1_2"/>
    <property type="match status" value="1"/>
</dbReference>
<dbReference type="Proteomes" id="UP000542210">
    <property type="component" value="Unassembled WGS sequence"/>
</dbReference>
<evidence type="ECO:0000313" key="9">
    <source>
        <dbReference type="Proteomes" id="UP000542210"/>
    </source>
</evidence>
<dbReference type="EC" id="2.6.1.9" evidence="6"/>
<dbReference type="PANTHER" id="PTHR43643:SF3">
    <property type="entry name" value="HISTIDINOL-PHOSPHATE AMINOTRANSFERASE"/>
    <property type="match status" value="1"/>
</dbReference>
<accession>A0A7W7G8J7</accession>
<keyword evidence="5 6" id="KW-0663">Pyridoxal phosphate</keyword>
<protein>
    <recommendedName>
        <fullName evidence="6">Histidinol-phosphate aminotransferase</fullName>
        <ecNumber evidence="6">2.6.1.9</ecNumber>
    </recommendedName>
    <alternativeName>
        <fullName evidence="6">Imidazole acetol-phosphate transaminase</fullName>
    </alternativeName>
</protein>
<dbReference type="HAMAP" id="MF_01023">
    <property type="entry name" value="HisC_aminotrans_2"/>
    <property type="match status" value="1"/>
</dbReference>
<evidence type="ECO:0000313" key="8">
    <source>
        <dbReference type="EMBL" id="MBB4699579.1"/>
    </source>
</evidence>
<dbReference type="GO" id="GO:0004400">
    <property type="term" value="F:histidinol-phosphate transaminase activity"/>
    <property type="evidence" value="ECO:0007669"/>
    <property type="project" value="UniProtKB-UniRule"/>
</dbReference>
<evidence type="ECO:0000256" key="1">
    <source>
        <dbReference type="ARBA" id="ARBA00001933"/>
    </source>
</evidence>
<evidence type="ECO:0000256" key="5">
    <source>
        <dbReference type="ARBA" id="ARBA00022898"/>
    </source>
</evidence>
<dbReference type="AlphaFoldDB" id="A0A7W7G8J7"/>
<evidence type="ECO:0000256" key="2">
    <source>
        <dbReference type="ARBA" id="ARBA00011738"/>
    </source>
</evidence>
<name>A0A7W7G8J7_9ACTN</name>
<feature type="domain" description="Aminotransferase class I/classII large" evidence="7">
    <location>
        <begin position="32"/>
        <end position="347"/>
    </location>
</feature>
<comment type="caution">
    <text evidence="8">The sequence shown here is derived from an EMBL/GenBank/DDBJ whole genome shotgun (WGS) entry which is preliminary data.</text>
</comment>